<dbReference type="PIRSF" id="PIRSF000456">
    <property type="entry name" value="UDP-GlcNAc_acltr"/>
    <property type="match status" value="1"/>
</dbReference>
<evidence type="ECO:0000256" key="5">
    <source>
        <dbReference type="ARBA" id="ARBA00022737"/>
    </source>
</evidence>
<dbReference type="InterPro" id="IPR018357">
    <property type="entry name" value="Hexapep_transf_CS"/>
</dbReference>
<evidence type="ECO:0000256" key="6">
    <source>
        <dbReference type="ARBA" id="ARBA00023098"/>
    </source>
</evidence>
<protein>
    <recommendedName>
        <fullName evidence="8">Acyl-[acyl-carrier-protein]--UDP-N-acetylglucosamine O-acyltransferase</fullName>
        <shortName evidence="8">UDP-N-acetylglucosamine acyltransferase</shortName>
        <ecNumber evidence="8">2.3.1.129</ecNumber>
    </recommendedName>
</protein>
<dbReference type="Proteomes" id="UP000253941">
    <property type="component" value="Unassembled WGS sequence"/>
</dbReference>
<dbReference type="GO" id="GO:0009245">
    <property type="term" value="P:lipid A biosynthetic process"/>
    <property type="evidence" value="ECO:0007669"/>
    <property type="project" value="UniProtKB-UniRule"/>
</dbReference>
<evidence type="ECO:0000256" key="4">
    <source>
        <dbReference type="ARBA" id="ARBA00022679"/>
    </source>
</evidence>
<evidence type="ECO:0000256" key="1">
    <source>
        <dbReference type="ARBA" id="ARBA00022490"/>
    </source>
</evidence>
<comment type="pathway">
    <text evidence="8">Glycolipid biosynthesis; lipid IV(A) biosynthesis; lipid IV(A) from (3R)-3-hydroxytetradecanoyl-[acyl-carrier-protein] and UDP-N-acetyl-alpha-D-glucosamine: step 1/6.</text>
</comment>
<dbReference type="RefSeq" id="WP_114582026.1">
    <property type="nucleotide sequence ID" value="NZ_QPMH01000007.1"/>
</dbReference>
<dbReference type="InterPro" id="IPR001451">
    <property type="entry name" value="Hexapep"/>
</dbReference>
<dbReference type="PANTHER" id="PTHR43480:SF1">
    <property type="entry name" value="ACYL-[ACYL-CARRIER-PROTEIN]--UDP-N-ACETYLGLUCOSAMINE O-ACYLTRANSFERASE, MITOCHONDRIAL-RELATED"/>
    <property type="match status" value="1"/>
</dbReference>
<reference evidence="10 11" key="1">
    <citation type="submission" date="2018-07" db="EMBL/GenBank/DDBJ databases">
        <title>Venubactetium sediminum gen. nov., sp. nov., isolated from a marine solar saltern.</title>
        <authorList>
            <person name="Wang S."/>
        </authorList>
    </citation>
    <scope>NUCLEOTIDE SEQUENCE [LARGE SCALE GENOMIC DNA]</scope>
    <source>
        <strain evidence="10 11">WD2A32</strain>
    </source>
</reference>
<comment type="similarity">
    <text evidence="8">Belongs to the transferase hexapeptide repeat family. LpxA subfamily.</text>
</comment>
<evidence type="ECO:0000313" key="11">
    <source>
        <dbReference type="Proteomes" id="UP000253941"/>
    </source>
</evidence>
<evidence type="ECO:0000256" key="8">
    <source>
        <dbReference type="HAMAP-Rule" id="MF_00387"/>
    </source>
</evidence>
<dbReference type="HAMAP" id="MF_00387">
    <property type="entry name" value="LpxA"/>
    <property type="match status" value="1"/>
</dbReference>
<dbReference type="NCBIfam" id="NF003657">
    <property type="entry name" value="PRK05289.1"/>
    <property type="match status" value="1"/>
</dbReference>
<dbReference type="Pfam" id="PF13720">
    <property type="entry name" value="Acetyltransf_11"/>
    <property type="match status" value="1"/>
</dbReference>
<name>A0A369TA13_9PROT</name>
<proteinExistence type="inferred from homology"/>
<dbReference type="SUPFAM" id="SSF51161">
    <property type="entry name" value="Trimeric LpxA-like enzymes"/>
    <property type="match status" value="1"/>
</dbReference>
<dbReference type="UniPathway" id="UPA00359">
    <property type="reaction ID" value="UER00477"/>
</dbReference>
<dbReference type="Pfam" id="PF00132">
    <property type="entry name" value="Hexapep"/>
    <property type="match status" value="2"/>
</dbReference>
<evidence type="ECO:0000256" key="2">
    <source>
        <dbReference type="ARBA" id="ARBA00022516"/>
    </source>
</evidence>
<dbReference type="InterPro" id="IPR010137">
    <property type="entry name" value="Lipid_A_LpxA"/>
</dbReference>
<dbReference type="GO" id="GO:0008780">
    <property type="term" value="F:acyl-[acyl-carrier-protein]-UDP-N-acetylglucosamine O-acyltransferase activity"/>
    <property type="evidence" value="ECO:0007669"/>
    <property type="project" value="UniProtKB-UniRule"/>
</dbReference>
<gene>
    <name evidence="8" type="primary">lpxA</name>
    <name evidence="10" type="ORF">DRB17_09865</name>
</gene>
<dbReference type="EC" id="2.3.1.129" evidence="8"/>
<dbReference type="InterPro" id="IPR037157">
    <property type="entry name" value="Acetyltransf_C_sf"/>
</dbReference>
<evidence type="ECO:0000259" key="9">
    <source>
        <dbReference type="Pfam" id="PF13720"/>
    </source>
</evidence>
<dbReference type="PROSITE" id="PS00101">
    <property type="entry name" value="HEXAPEP_TRANSFERASES"/>
    <property type="match status" value="1"/>
</dbReference>
<dbReference type="EMBL" id="QPMH01000007">
    <property type="protein sequence ID" value="RDD62128.1"/>
    <property type="molecule type" value="Genomic_DNA"/>
</dbReference>
<comment type="catalytic activity">
    <reaction evidence="8">
        <text>a (3R)-hydroxyacyl-[ACP] + UDP-N-acetyl-alpha-D-glucosamine = a UDP-3-O-[(3R)-3-hydroxyacyl]-N-acetyl-alpha-D-glucosamine + holo-[ACP]</text>
        <dbReference type="Rhea" id="RHEA:67812"/>
        <dbReference type="Rhea" id="RHEA-COMP:9685"/>
        <dbReference type="Rhea" id="RHEA-COMP:9945"/>
        <dbReference type="ChEBI" id="CHEBI:57705"/>
        <dbReference type="ChEBI" id="CHEBI:64479"/>
        <dbReference type="ChEBI" id="CHEBI:78827"/>
        <dbReference type="ChEBI" id="CHEBI:173225"/>
        <dbReference type="EC" id="2.3.1.129"/>
    </reaction>
</comment>
<sequence>MADVHPTAIVDPAARIGEGVSIGPYCVVGPDVELGDEVVLKSHVVVEGHSQVGARCRVYPFAAVGTPPQDMKYAGEVTRLVIGEGTVIREHVTLHPGTVGGGGITRVGRNCLLMIATHIAHDCIVGDRVVMANNATLGGHVTVGDDTLIGGLSAVHQFVRIGHGAMIGGMSGVEHDVIPFGLAMGNRARLNGLNVIGLKRRGMARTDLQTLRGAYQTLFEQDAPTFRERLDDVAARYGDVEAVSQVVEFIRTDADRALCHPQQGNAG</sequence>
<evidence type="ECO:0000256" key="3">
    <source>
        <dbReference type="ARBA" id="ARBA00022556"/>
    </source>
</evidence>
<feature type="domain" description="UDP N-acetylglucosamine O-acyltransferase C-terminal" evidence="9">
    <location>
        <begin position="176"/>
        <end position="258"/>
    </location>
</feature>
<dbReference type="AlphaFoldDB" id="A0A369TA13"/>
<keyword evidence="5 8" id="KW-0677">Repeat</keyword>
<keyword evidence="4 8" id="KW-0808">Transferase</keyword>
<dbReference type="InterPro" id="IPR029098">
    <property type="entry name" value="Acetyltransf_C"/>
</dbReference>
<keyword evidence="3 8" id="KW-0441">Lipid A biosynthesis</keyword>
<keyword evidence="2 8" id="KW-0444">Lipid biosynthesis</keyword>
<comment type="function">
    <text evidence="8">Involved in the biosynthesis of lipid A, a phosphorylated glycolipid that anchors the lipopolysaccharide to the outer membrane of the cell.</text>
</comment>
<comment type="subunit">
    <text evidence="8">Homotrimer.</text>
</comment>
<keyword evidence="7 8" id="KW-0012">Acyltransferase</keyword>
<keyword evidence="1 8" id="KW-0963">Cytoplasm</keyword>
<evidence type="ECO:0000256" key="7">
    <source>
        <dbReference type="ARBA" id="ARBA00023315"/>
    </source>
</evidence>
<organism evidence="10 11">
    <name type="scientific">Ferruginivarius sediminum</name>
    <dbReference type="NCBI Taxonomy" id="2661937"/>
    <lineage>
        <taxon>Bacteria</taxon>
        <taxon>Pseudomonadati</taxon>
        <taxon>Pseudomonadota</taxon>
        <taxon>Alphaproteobacteria</taxon>
        <taxon>Rhodospirillales</taxon>
        <taxon>Rhodospirillaceae</taxon>
        <taxon>Ferruginivarius</taxon>
    </lineage>
</organism>
<comment type="caution">
    <text evidence="10">The sequence shown here is derived from an EMBL/GenBank/DDBJ whole genome shotgun (WGS) entry which is preliminary data.</text>
</comment>
<evidence type="ECO:0000313" key="10">
    <source>
        <dbReference type="EMBL" id="RDD62128.1"/>
    </source>
</evidence>
<dbReference type="InterPro" id="IPR011004">
    <property type="entry name" value="Trimer_LpxA-like_sf"/>
</dbReference>
<dbReference type="PANTHER" id="PTHR43480">
    <property type="entry name" value="ACYL-[ACYL-CARRIER-PROTEIN]--UDP-N-ACETYLGLUCOSAMINE O-ACYLTRANSFERASE"/>
    <property type="match status" value="1"/>
</dbReference>
<dbReference type="Gene3D" id="2.160.10.10">
    <property type="entry name" value="Hexapeptide repeat proteins"/>
    <property type="match status" value="1"/>
</dbReference>
<dbReference type="CDD" id="cd03351">
    <property type="entry name" value="LbH_UDP-GlcNAc_AT"/>
    <property type="match status" value="1"/>
</dbReference>
<dbReference type="Gene3D" id="1.20.1180.10">
    <property type="entry name" value="Udp N-acetylglucosamine O-acyltransferase, C-terminal domain"/>
    <property type="match status" value="1"/>
</dbReference>
<comment type="subcellular location">
    <subcellularLocation>
        <location evidence="8">Cytoplasm</location>
    </subcellularLocation>
</comment>
<dbReference type="GO" id="GO:0016020">
    <property type="term" value="C:membrane"/>
    <property type="evidence" value="ECO:0007669"/>
    <property type="project" value="GOC"/>
</dbReference>
<keyword evidence="6 8" id="KW-0443">Lipid metabolism</keyword>
<dbReference type="GO" id="GO:0005737">
    <property type="term" value="C:cytoplasm"/>
    <property type="evidence" value="ECO:0007669"/>
    <property type="project" value="UniProtKB-SubCell"/>
</dbReference>
<accession>A0A369TA13</accession>
<dbReference type="NCBIfam" id="TIGR01852">
    <property type="entry name" value="lipid_A_lpxA"/>
    <property type="match status" value="1"/>
</dbReference>
<keyword evidence="11" id="KW-1185">Reference proteome</keyword>